<accession>A0AAE9EEC5</accession>
<protein>
    <recommendedName>
        <fullName evidence="3">C-type lectin domain-containing protein</fullName>
    </recommendedName>
</protein>
<dbReference type="Proteomes" id="UP000829354">
    <property type="component" value="Chromosome II"/>
</dbReference>
<evidence type="ECO:0008006" key="3">
    <source>
        <dbReference type="Google" id="ProtNLM"/>
    </source>
</evidence>
<evidence type="ECO:0000313" key="2">
    <source>
        <dbReference type="Proteomes" id="UP000829354"/>
    </source>
</evidence>
<dbReference type="AlphaFoldDB" id="A0AAE9EEC5"/>
<keyword evidence="2" id="KW-1185">Reference proteome</keyword>
<sequence>MYSSFNGYRWLLYKLHVFFLDSLRYIDEASESEGLMVAVKISAMECPRGSYLGIKMAYLDRRNDANCPFEWERKEDRWFTSCQCPDPNTIFRRSETEFVCVKRYVYNQGTSTGARQLCQKEGLKIIGIADQAELDALTGGIEKELCIDGTTTCTTGCTTSDYTFQDGITTSMDDAKLNYETTNGFCLYAMNGIVYAQDCDTATGSLEGSVLCGWKLTQ</sequence>
<dbReference type="EMBL" id="CP092621">
    <property type="protein sequence ID" value="UMM19805.1"/>
    <property type="molecule type" value="Genomic_DNA"/>
</dbReference>
<organism evidence="1 2">
    <name type="scientific">Caenorhabditis briggsae</name>
    <dbReference type="NCBI Taxonomy" id="6238"/>
    <lineage>
        <taxon>Eukaryota</taxon>
        <taxon>Metazoa</taxon>
        <taxon>Ecdysozoa</taxon>
        <taxon>Nematoda</taxon>
        <taxon>Chromadorea</taxon>
        <taxon>Rhabditida</taxon>
        <taxon>Rhabditina</taxon>
        <taxon>Rhabditomorpha</taxon>
        <taxon>Rhabditoidea</taxon>
        <taxon>Rhabditidae</taxon>
        <taxon>Peloderinae</taxon>
        <taxon>Caenorhabditis</taxon>
    </lineage>
</organism>
<name>A0AAE9EEC5_CAEBR</name>
<dbReference type="SUPFAM" id="SSF56436">
    <property type="entry name" value="C-type lectin-like"/>
    <property type="match status" value="1"/>
</dbReference>
<proteinExistence type="predicted"/>
<dbReference type="InterPro" id="IPR016187">
    <property type="entry name" value="CTDL_fold"/>
</dbReference>
<gene>
    <name evidence="1" type="ORF">L5515_015253</name>
</gene>
<reference evidence="1 2" key="1">
    <citation type="submission" date="2022-04" db="EMBL/GenBank/DDBJ databases">
        <title>Chromosome-level reference genomes for two strains of Caenorhabditis briggsae: an improved platform for comparative genomics.</title>
        <authorList>
            <person name="Stevens L."/>
            <person name="Andersen E."/>
        </authorList>
    </citation>
    <scope>NUCLEOTIDE SEQUENCE [LARGE SCALE GENOMIC DNA]</scope>
    <source>
        <strain evidence="1">VX34</strain>
        <tissue evidence="1">Whole-organism</tissue>
    </source>
</reference>
<evidence type="ECO:0000313" key="1">
    <source>
        <dbReference type="EMBL" id="UMM19805.1"/>
    </source>
</evidence>